<protein>
    <submittedName>
        <fullName evidence="2">DUF4238 domain-containing protein</fullName>
    </submittedName>
</protein>
<comment type="caution">
    <text evidence="2">The sequence shown here is derived from an EMBL/GenBank/DDBJ whole genome shotgun (WGS) entry which is preliminary data.</text>
</comment>
<dbReference type="EMBL" id="AAMGJA010000001">
    <property type="protein sequence ID" value="EDH0937157.1"/>
    <property type="molecule type" value="Genomic_DNA"/>
</dbReference>
<dbReference type="SUPFAM" id="SSF103642">
    <property type="entry name" value="Sec-C motif"/>
    <property type="match status" value="1"/>
</dbReference>
<evidence type="ECO:0000313" key="2">
    <source>
        <dbReference type="EMBL" id="EDH0939282.1"/>
    </source>
</evidence>
<dbReference type="AlphaFoldDB" id="A0A5M3F0Y9"/>
<dbReference type="EMBL" id="AAMGJA010000013">
    <property type="protein sequence ID" value="EDH0939282.1"/>
    <property type="molecule type" value="Genomic_DNA"/>
</dbReference>
<dbReference type="InterPro" id="IPR004027">
    <property type="entry name" value="SEC_C_motif"/>
</dbReference>
<name>A0A5M3F0Y9_LISMN</name>
<dbReference type="Pfam" id="PF14022">
    <property type="entry name" value="DUF4238"/>
    <property type="match status" value="1"/>
</dbReference>
<sequence>MQVTKKQHYIPQGILKHFSDDRKKVFELYNNSYLSKKEIRDTMFQNFVYEHEDLPKNAIENSFARIENSFIPYHDKLVDTLEADYLISQEAPLEGINELMMFYVLLYLRSGALLEEYAAYSDNPKSERIERLIKNLVGNVYPAELTNTILKGYEISILVDETEMFCMSDQFFSTVSLKFKNKFSNMSNRQIGFKDTMILIPISSKFYVCFYDGNKPKYVKPKSYCILTEEQTHEINVAILKNSYSKSVCMKELPLEQNKAKEQGIRHPEHSMVVFQSGDISINTTKKEIEFYSSEEKFSKDYLASFSEYKDKYEGKVKRNDLCHCGSRKKYKKCCLKIHERCIDIFHKNNNQQKDWYSISSKYIVEESIEVFRGPPEEINNSRDREIFELLKKRKLERMR</sequence>
<accession>A0A5M3F0Y9</accession>
<dbReference type="Gene3D" id="3.10.450.50">
    <property type="match status" value="1"/>
</dbReference>
<dbReference type="Pfam" id="PF02810">
    <property type="entry name" value="SEC-C"/>
    <property type="match status" value="1"/>
</dbReference>
<proteinExistence type="predicted"/>
<reference evidence="2" key="1">
    <citation type="submission" date="2019-10" db="EMBL/GenBank/DDBJ databases">
        <authorList>
            <consortium name="GenomeTrakr: Next Generation Sequencing Network for Food Pathogen Tracability"/>
        </authorList>
    </citation>
    <scope>NUCLEOTIDE SEQUENCE</scope>
    <source>
        <strain evidence="2">CFSAN085152</strain>
    </source>
</reference>
<evidence type="ECO:0000313" key="1">
    <source>
        <dbReference type="EMBL" id="EDH0937157.1"/>
    </source>
</evidence>
<dbReference type="RefSeq" id="WP_061665199.1">
    <property type="nucleotide sequence ID" value="NZ_JAIQYL010000001.1"/>
</dbReference>
<dbReference type="InterPro" id="IPR025332">
    <property type="entry name" value="DUF4238"/>
</dbReference>
<gene>
    <name evidence="1" type="ORF">GCV89_04015</name>
    <name evidence="2" type="ORF">GCV89_14960</name>
</gene>
<organism evidence="2">
    <name type="scientific">Listeria monocytogenes</name>
    <dbReference type="NCBI Taxonomy" id="1639"/>
    <lineage>
        <taxon>Bacteria</taxon>
        <taxon>Bacillati</taxon>
        <taxon>Bacillota</taxon>
        <taxon>Bacilli</taxon>
        <taxon>Bacillales</taxon>
        <taxon>Listeriaceae</taxon>
        <taxon>Listeria</taxon>
    </lineage>
</organism>